<feature type="transmembrane region" description="Helical" evidence="7">
    <location>
        <begin position="288"/>
        <end position="310"/>
    </location>
</feature>
<dbReference type="Pfam" id="PF00528">
    <property type="entry name" value="BPD_transp_1"/>
    <property type="match status" value="1"/>
</dbReference>
<proteinExistence type="inferred from homology"/>
<dbReference type="PROSITE" id="PS50928">
    <property type="entry name" value="ABC_TM1"/>
    <property type="match status" value="1"/>
</dbReference>
<dbReference type="GO" id="GO:0005886">
    <property type="term" value="C:plasma membrane"/>
    <property type="evidence" value="ECO:0007669"/>
    <property type="project" value="UniProtKB-SubCell"/>
</dbReference>
<protein>
    <submittedName>
        <fullName evidence="9">Sugar ABC transporter permease</fullName>
    </submittedName>
</protein>
<evidence type="ECO:0000256" key="5">
    <source>
        <dbReference type="ARBA" id="ARBA00022989"/>
    </source>
</evidence>
<dbReference type="PANTHER" id="PTHR43744">
    <property type="entry name" value="ABC TRANSPORTER PERMEASE PROTEIN MG189-RELATED-RELATED"/>
    <property type="match status" value="1"/>
</dbReference>
<evidence type="ECO:0000259" key="8">
    <source>
        <dbReference type="PROSITE" id="PS50928"/>
    </source>
</evidence>
<organism evidence="9 10">
    <name type="scientific">Candidatus Chloroploca asiatica</name>
    <dbReference type="NCBI Taxonomy" id="1506545"/>
    <lineage>
        <taxon>Bacteria</taxon>
        <taxon>Bacillati</taxon>
        <taxon>Chloroflexota</taxon>
        <taxon>Chloroflexia</taxon>
        <taxon>Chloroflexales</taxon>
        <taxon>Chloroflexineae</taxon>
        <taxon>Oscillochloridaceae</taxon>
        <taxon>Candidatus Chloroploca</taxon>
    </lineage>
</organism>
<accession>A0A2H3KNM6</accession>
<evidence type="ECO:0000313" key="10">
    <source>
        <dbReference type="Proteomes" id="UP000220922"/>
    </source>
</evidence>
<evidence type="ECO:0000256" key="2">
    <source>
        <dbReference type="ARBA" id="ARBA00022448"/>
    </source>
</evidence>
<dbReference type="AlphaFoldDB" id="A0A2H3KNM6"/>
<sequence length="383" mass="42554">MTAVTAKPVKVSRRAMSQKRQQLIGKIIVNTILGLICLLWTIPTVGLFISSFRPRDDIRTTGWWTVLPHRAFETVETVQLPLDTDLRAPITLPAELGGGTYTSEQLNAGVVVPGGEFVTWENRRARTLAIQEQNWTINANFTMDNYRAVTGGREFTYIDANGNEVVESGEDLWGVLINNIAVVVPATVIPILIAAFAAYGFAWMRFPGRFLLFTIVVALLVVPLQVALIPILRDFVSLDLNGTYMAVWLAHTGFGLPLATYLLYNYISQLPRDILESAFIDGASHFTIFTRLILPLSVPALASFAIFQFLWVWNDYLIALVFIGSQPNVQVLTMRLADMVGSRGQDWHVLTAGAFISMLIPLIVFFSLQRYFVRGLLAGSVKG</sequence>
<comment type="subcellular location">
    <subcellularLocation>
        <location evidence="1 7">Cell membrane</location>
        <topology evidence="1 7">Multi-pass membrane protein</topology>
    </subcellularLocation>
</comment>
<feature type="transmembrane region" description="Helical" evidence="7">
    <location>
        <begin position="23"/>
        <end position="49"/>
    </location>
</feature>
<keyword evidence="3" id="KW-1003">Cell membrane</keyword>
<feature type="domain" description="ABC transmembrane type-1" evidence="8">
    <location>
        <begin position="176"/>
        <end position="368"/>
    </location>
</feature>
<dbReference type="InterPro" id="IPR000515">
    <property type="entry name" value="MetI-like"/>
</dbReference>
<dbReference type="Proteomes" id="UP000220922">
    <property type="component" value="Unassembled WGS sequence"/>
</dbReference>
<evidence type="ECO:0000313" key="9">
    <source>
        <dbReference type="EMBL" id="PDV99722.1"/>
    </source>
</evidence>
<comment type="caution">
    <text evidence="9">The sequence shown here is derived from an EMBL/GenBank/DDBJ whole genome shotgun (WGS) entry which is preliminary data.</text>
</comment>
<keyword evidence="6 7" id="KW-0472">Membrane</keyword>
<dbReference type="GO" id="GO:0055085">
    <property type="term" value="P:transmembrane transport"/>
    <property type="evidence" value="ECO:0007669"/>
    <property type="project" value="InterPro"/>
</dbReference>
<keyword evidence="4 7" id="KW-0812">Transmembrane</keyword>
<dbReference type="Gene3D" id="1.10.3720.10">
    <property type="entry name" value="MetI-like"/>
    <property type="match status" value="1"/>
</dbReference>
<name>A0A2H3KNM6_9CHLR</name>
<dbReference type="InterPro" id="IPR035906">
    <property type="entry name" value="MetI-like_sf"/>
</dbReference>
<reference evidence="9 10" key="1">
    <citation type="submission" date="2016-05" db="EMBL/GenBank/DDBJ databases">
        <authorList>
            <person name="Lavstsen T."/>
            <person name="Jespersen J.S."/>
        </authorList>
    </citation>
    <scope>NUCLEOTIDE SEQUENCE [LARGE SCALE GENOMIC DNA]</scope>
    <source>
        <strain evidence="9 10">B7-9</strain>
    </source>
</reference>
<dbReference type="RefSeq" id="WP_245860408.1">
    <property type="nucleotide sequence ID" value="NZ_LYXE01000063.1"/>
</dbReference>
<dbReference type="EMBL" id="LYXE01000063">
    <property type="protein sequence ID" value="PDV99722.1"/>
    <property type="molecule type" value="Genomic_DNA"/>
</dbReference>
<dbReference type="PANTHER" id="PTHR43744:SF4">
    <property type="entry name" value="OSMOPROTECTIVE COMPOUNDS UPTAKE PERMEASE PROTEIN GGTD"/>
    <property type="match status" value="1"/>
</dbReference>
<dbReference type="CDD" id="cd06261">
    <property type="entry name" value="TM_PBP2"/>
    <property type="match status" value="1"/>
</dbReference>
<evidence type="ECO:0000256" key="3">
    <source>
        <dbReference type="ARBA" id="ARBA00022475"/>
    </source>
</evidence>
<evidence type="ECO:0000256" key="4">
    <source>
        <dbReference type="ARBA" id="ARBA00022692"/>
    </source>
</evidence>
<keyword evidence="5 7" id="KW-1133">Transmembrane helix</keyword>
<dbReference type="SUPFAM" id="SSF161098">
    <property type="entry name" value="MetI-like"/>
    <property type="match status" value="1"/>
</dbReference>
<evidence type="ECO:0000256" key="1">
    <source>
        <dbReference type="ARBA" id="ARBA00004651"/>
    </source>
</evidence>
<feature type="transmembrane region" description="Helical" evidence="7">
    <location>
        <begin position="244"/>
        <end position="267"/>
    </location>
</feature>
<gene>
    <name evidence="9" type="ORF">A9Q02_00435</name>
</gene>
<comment type="similarity">
    <text evidence="7">Belongs to the binding-protein-dependent transport system permease family.</text>
</comment>
<feature type="transmembrane region" description="Helical" evidence="7">
    <location>
        <begin position="210"/>
        <end position="232"/>
    </location>
</feature>
<keyword evidence="2 7" id="KW-0813">Transport</keyword>
<feature type="transmembrane region" description="Helical" evidence="7">
    <location>
        <begin position="180"/>
        <end position="203"/>
    </location>
</feature>
<evidence type="ECO:0000256" key="7">
    <source>
        <dbReference type="RuleBase" id="RU363032"/>
    </source>
</evidence>
<keyword evidence="10" id="KW-1185">Reference proteome</keyword>
<feature type="transmembrane region" description="Helical" evidence="7">
    <location>
        <begin position="349"/>
        <end position="368"/>
    </location>
</feature>
<evidence type="ECO:0000256" key="6">
    <source>
        <dbReference type="ARBA" id="ARBA00023136"/>
    </source>
</evidence>